<keyword evidence="3" id="KW-1185">Reference proteome</keyword>
<proteinExistence type="predicted"/>
<dbReference type="PROSITE" id="PS50965">
    <property type="entry name" value="NERD"/>
    <property type="match status" value="1"/>
</dbReference>
<dbReference type="AlphaFoldDB" id="A0AA95MJZ6"/>
<dbReference type="Pfam" id="PF08378">
    <property type="entry name" value="NERD"/>
    <property type="match status" value="1"/>
</dbReference>
<dbReference type="EMBL" id="CP126114">
    <property type="protein sequence ID" value="WHY85297.1"/>
    <property type="molecule type" value="Genomic_DNA"/>
</dbReference>
<gene>
    <name evidence="2" type="ORF">QNH39_22175</name>
</gene>
<organism evidence="2 3">
    <name type="scientific">Neobacillus novalis</name>
    <dbReference type="NCBI Taxonomy" id="220687"/>
    <lineage>
        <taxon>Bacteria</taxon>
        <taxon>Bacillati</taxon>
        <taxon>Bacillota</taxon>
        <taxon>Bacilli</taxon>
        <taxon>Bacillales</taxon>
        <taxon>Bacillaceae</taxon>
        <taxon>Neobacillus</taxon>
    </lineage>
</organism>
<protein>
    <submittedName>
        <fullName evidence="2">Nuclease-related domain-containing protein</fullName>
    </submittedName>
</protein>
<reference evidence="2" key="1">
    <citation type="submission" date="2023-05" db="EMBL/GenBank/DDBJ databases">
        <title>Comparative genomics of Bacillaceae isolates and their secondary metabolite potential.</title>
        <authorList>
            <person name="Song L."/>
            <person name="Nielsen L.J."/>
            <person name="Mohite O."/>
            <person name="Xu X."/>
            <person name="Weber T."/>
            <person name="Kovacs A.T."/>
        </authorList>
    </citation>
    <scope>NUCLEOTIDE SEQUENCE</scope>
    <source>
        <strain evidence="2">XLM17</strain>
    </source>
</reference>
<evidence type="ECO:0000259" key="1">
    <source>
        <dbReference type="PROSITE" id="PS50965"/>
    </source>
</evidence>
<evidence type="ECO:0000313" key="2">
    <source>
        <dbReference type="EMBL" id="WHY85297.1"/>
    </source>
</evidence>
<dbReference type="KEGG" id="nnv:QNH39_22175"/>
<name>A0AA95MJZ6_9BACI</name>
<dbReference type="RefSeq" id="WP_235845559.1">
    <property type="nucleotide sequence ID" value="NZ_CP126114.1"/>
</dbReference>
<sequence>MSYKSRSKPVEAIILGILIARMSLDEKYKQRFHYLEKGYEGEIMFDSLTEKLQCQNYMLNDLLLESNGSKFQIDSLMLTQEPLYYFEVKNYECDYYFENNRFYTFSKKRKGN</sequence>
<accession>A0AA95MJZ6</accession>
<dbReference type="InterPro" id="IPR011528">
    <property type="entry name" value="NERD"/>
</dbReference>
<feature type="domain" description="NERD" evidence="1">
    <location>
        <begin position="37"/>
        <end position="112"/>
    </location>
</feature>
<dbReference type="Proteomes" id="UP001178288">
    <property type="component" value="Chromosome"/>
</dbReference>
<evidence type="ECO:0000313" key="3">
    <source>
        <dbReference type="Proteomes" id="UP001178288"/>
    </source>
</evidence>